<evidence type="ECO:0000256" key="1">
    <source>
        <dbReference type="SAM" id="Phobius"/>
    </source>
</evidence>
<feature type="transmembrane region" description="Helical" evidence="1">
    <location>
        <begin position="21"/>
        <end position="46"/>
    </location>
</feature>
<comment type="caution">
    <text evidence="2">The sequence shown here is derived from an EMBL/GenBank/DDBJ whole genome shotgun (WGS) entry which is preliminary data.</text>
</comment>
<gene>
    <name evidence="2" type="ORF">DES53_102891</name>
</gene>
<proteinExistence type="predicted"/>
<evidence type="ECO:0000313" key="2">
    <source>
        <dbReference type="EMBL" id="RBP46500.1"/>
    </source>
</evidence>
<feature type="transmembrane region" description="Helical" evidence="1">
    <location>
        <begin position="58"/>
        <end position="82"/>
    </location>
</feature>
<dbReference type="EMBL" id="QNRR01000002">
    <property type="protein sequence ID" value="RBP46500.1"/>
    <property type="molecule type" value="Genomic_DNA"/>
</dbReference>
<keyword evidence="1" id="KW-1133">Transmembrane helix</keyword>
<accession>A0A366HS39</accession>
<keyword evidence="1" id="KW-0472">Membrane</keyword>
<dbReference type="Proteomes" id="UP000253426">
    <property type="component" value="Unassembled WGS sequence"/>
</dbReference>
<keyword evidence="1" id="KW-0812">Transmembrane</keyword>
<protein>
    <submittedName>
        <fullName evidence="2">Uncharacterized protein</fullName>
    </submittedName>
</protein>
<organism evidence="2 3">
    <name type="scientific">Roseimicrobium gellanilyticum</name>
    <dbReference type="NCBI Taxonomy" id="748857"/>
    <lineage>
        <taxon>Bacteria</taxon>
        <taxon>Pseudomonadati</taxon>
        <taxon>Verrucomicrobiota</taxon>
        <taxon>Verrucomicrobiia</taxon>
        <taxon>Verrucomicrobiales</taxon>
        <taxon>Verrucomicrobiaceae</taxon>
        <taxon>Roseimicrobium</taxon>
    </lineage>
</organism>
<evidence type="ECO:0000313" key="3">
    <source>
        <dbReference type="Proteomes" id="UP000253426"/>
    </source>
</evidence>
<name>A0A366HS39_9BACT</name>
<reference evidence="2 3" key="1">
    <citation type="submission" date="2018-06" db="EMBL/GenBank/DDBJ databases">
        <title>Genomic Encyclopedia of Type Strains, Phase IV (KMG-IV): sequencing the most valuable type-strain genomes for metagenomic binning, comparative biology and taxonomic classification.</title>
        <authorList>
            <person name="Goeker M."/>
        </authorList>
    </citation>
    <scope>NUCLEOTIDE SEQUENCE [LARGE SCALE GENOMIC DNA]</scope>
    <source>
        <strain evidence="2 3">DSM 25532</strain>
    </source>
</reference>
<dbReference type="AlphaFoldDB" id="A0A366HS39"/>
<sequence length="87" mass="10549">MTRDEYRRQTIKTRRWSKFWLGLKFFVCLPLLLPIFLGDIFSFPFVARRHESFFRWSLYMFAQSLAPAIIIGTCIGYLLVLAMRRWH</sequence>
<keyword evidence="3" id="KW-1185">Reference proteome</keyword>